<reference evidence="1 2" key="1">
    <citation type="submission" date="2023-07" db="EMBL/GenBank/DDBJ databases">
        <title>Sorghum-associated microbial communities from plants grown in Nebraska, USA.</title>
        <authorList>
            <person name="Schachtman D."/>
        </authorList>
    </citation>
    <scope>NUCLEOTIDE SEQUENCE [LARGE SCALE GENOMIC DNA]</scope>
    <source>
        <strain evidence="1 2">3773</strain>
    </source>
</reference>
<dbReference type="Proteomes" id="UP001255185">
    <property type="component" value="Unassembled WGS sequence"/>
</dbReference>
<protein>
    <submittedName>
        <fullName evidence="1">Uncharacterized protein</fullName>
    </submittedName>
</protein>
<dbReference type="Pfam" id="PF19635">
    <property type="entry name" value="DUF6138"/>
    <property type="match status" value="1"/>
</dbReference>
<dbReference type="InterPro" id="IPR046136">
    <property type="entry name" value="DUF6138"/>
</dbReference>
<keyword evidence="2" id="KW-1185">Reference proteome</keyword>
<organism evidence="1 2">
    <name type="scientific">Flavobacterium arsenatis</name>
    <dbReference type="NCBI Taxonomy" id="1484332"/>
    <lineage>
        <taxon>Bacteria</taxon>
        <taxon>Pseudomonadati</taxon>
        <taxon>Bacteroidota</taxon>
        <taxon>Flavobacteriia</taxon>
        <taxon>Flavobacteriales</taxon>
        <taxon>Flavobacteriaceae</taxon>
        <taxon>Flavobacterium</taxon>
    </lineage>
</organism>
<gene>
    <name evidence="1" type="ORF">J2X31_001323</name>
</gene>
<evidence type="ECO:0000313" key="2">
    <source>
        <dbReference type="Proteomes" id="UP001255185"/>
    </source>
</evidence>
<proteinExistence type="predicted"/>
<accession>A0ABU1TN70</accession>
<evidence type="ECO:0000313" key="1">
    <source>
        <dbReference type="EMBL" id="MDR6967316.1"/>
    </source>
</evidence>
<dbReference type="EMBL" id="JAVDVI010000004">
    <property type="protein sequence ID" value="MDR6967316.1"/>
    <property type="molecule type" value="Genomic_DNA"/>
</dbReference>
<comment type="caution">
    <text evidence="1">The sequence shown here is derived from an EMBL/GenBank/DDBJ whole genome shotgun (WGS) entry which is preliminary data.</text>
</comment>
<name>A0ABU1TN70_9FLAO</name>
<sequence>MSRELDYLVKIEGNEALLERFIDAINNNTCKADKKYPNPYVLDTGERFLNTMVLQYFFKTRPFSKELYIDYFEKLRKLSGFNSYDYALGEQINNLVCITFERVKKNKYKIFIPEGNEAIANKPLSDYEKELLSFVCYLAVCHIKYGPSYASVKANQYFDVVTGLGSGEVEKLKKIGTGNLPKELTNYKDKTLTCEANDVFATIKIKMANDEEETYRKALLFINNLLKTDFPESYEISFSSNNKQLLPIKGLPKCGQNYLFAGAVQFPNLHQEILEYISLAKKEHEWYNNVEDENCAMPSTFAVFALGLDDEKYVDVVIDYLQTVDDEHQSIQEKFTPVFLERFGLNESTVKVYVNCILSMQEHPPHKLFPSYFANEKGLKLLLNSKENFAEYYFTEEALKDFEDSGNDVQEMADYCWESVMYTTFGKKPENIIKQLTPAEKEIFEKLK</sequence>
<dbReference type="RefSeq" id="WP_310025392.1">
    <property type="nucleotide sequence ID" value="NZ_JAVDVI010000004.1"/>
</dbReference>